<organism evidence="3 5">
    <name type="scientific">Phocaeicola vulgatus</name>
    <name type="common">Bacteroides vulgatus</name>
    <dbReference type="NCBI Taxonomy" id="821"/>
    <lineage>
        <taxon>Bacteria</taxon>
        <taxon>Pseudomonadati</taxon>
        <taxon>Bacteroidota</taxon>
        <taxon>Bacteroidia</taxon>
        <taxon>Bacteroidales</taxon>
        <taxon>Bacteroidaceae</taxon>
        <taxon>Phocaeicola</taxon>
    </lineage>
</organism>
<reference evidence="4 5" key="1">
    <citation type="submission" date="2018-08" db="EMBL/GenBank/DDBJ databases">
        <title>A genome reference for cultivated species of the human gut microbiota.</title>
        <authorList>
            <person name="Zou Y."/>
            <person name="Xue W."/>
            <person name="Luo G."/>
        </authorList>
    </citation>
    <scope>NUCLEOTIDE SEQUENCE [LARGE SCALE GENOMIC DNA]</scope>
    <source>
        <strain evidence="3 5">AF18-14</strain>
        <strain evidence="2 4">AF25-30LB</strain>
    </source>
</reference>
<name>A0A174SYN5_PHOVU</name>
<gene>
    <name evidence="3" type="ORF">DWX04_20905</name>
    <name evidence="2" type="ORF">DWY53_15320</name>
    <name evidence="1" type="ORF">FYJ30_02175</name>
</gene>
<evidence type="ECO:0000313" key="3">
    <source>
        <dbReference type="EMBL" id="RGT86653.1"/>
    </source>
</evidence>
<evidence type="ECO:0000313" key="1">
    <source>
        <dbReference type="EMBL" id="MSS47169.1"/>
    </source>
</evidence>
<dbReference type="Proteomes" id="UP000283833">
    <property type="component" value="Unassembled WGS sequence"/>
</dbReference>
<dbReference type="Proteomes" id="UP000460950">
    <property type="component" value="Unassembled WGS sequence"/>
</dbReference>
<dbReference type="EMBL" id="QRUD01000046">
    <property type="protein sequence ID" value="RGR37014.1"/>
    <property type="molecule type" value="Genomic_DNA"/>
</dbReference>
<evidence type="ECO:0000313" key="2">
    <source>
        <dbReference type="EMBL" id="RGR37014.1"/>
    </source>
</evidence>
<accession>A0A174SYN5</accession>
<dbReference type="AlphaFoldDB" id="A0A174SYN5"/>
<dbReference type="EMBL" id="QRXI01000044">
    <property type="protein sequence ID" value="RGT86653.1"/>
    <property type="molecule type" value="Genomic_DNA"/>
</dbReference>
<evidence type="ECO:0000313" key="5">
    <source>
        <dbReference type="Proteomes" id="UP000283833"/>
    </source>
</evidence>
<reference evidence="1 6" key="2">
    <citation type="submission" date="2019-09" db="EMBL/GenBank/DDBJ databases">
        <title>In-depth cultivation of the pig gut microbiome towards novel bacterial diversity and tailored functional studies.</title>
        <authorList>
            <person name="Wylensek D."/>
            <person name="Hitch T.C.A."/>
            <person name="Clavel T."/>
        </authorList>
    </citation>
    <scope>NUCLEOTIDE SEQUENCE [LARGE SCALE GENOMIC DNA]</scope>
    <source>
        <strain evidence="1 6">WCA-389-WT-3C</strain>
    </source>
</reference>
<proteinExistence type="predicted"/>
<dbReference type="RefSeq" id="WP_057279589.1">
    <property type="nucleotide sequence ID" value="NZ_CAXSKM010000028.1"/>
</dbReference>
<evidence type="ECO:0008006" key="7">
    <source>
        <dbReference type="Google" id="ProtNLM"/>
    </source>
</evidence>
<dbReference type="EMBL" id="VULU01000003">
    <property type="protein sequence ID" value="MSS47169.1"/>
    <property type="molecule type" value="Genomic_DNA"/>
</dbReference>
<evidence type="ECO:0000313" key="6">
    <source>
        <dbReference type="Proteomes" id="UP000460950"/>
    </source>
</evidence>
<evidence type="ECO:0000313" key="4">
    <source>
        <dbReference type="Proteomes" id="UP000266497"/>
    </source>
</evidence>
<comment type="caution">
    <text evidence="3">The sequence shown here is derived from an EMBL/GenBank/DDBJ whole genome shotgun (WGS) entry which is preliminary data.</text>
</comment>
<protein>
    <recommendedName>
        <fullName evidence="7">Replication initiation protein</fullName>
    </recommendedName>
</protein>
<sequence>MIDRITIYIDDVKFEDVEKRLGLTPSKVAEDESLIYSSLISNLRFTYKGNRLTITGSLHKYAKGNNYSLFTYEEAKAVLLKLSDITNIPLKYFIVTSIELGVNFQMNKDVSRYLNTIHSYKSNRFIPMTPLKGTSQLRGCRCSFSEYSIKFYDKTFEAIKSSRIPIAERDKVPVNLLRYEIKLSRKQLKNKGFTNVTGSNLLSPLHYIRFKRLMKKIFDKIVFDDIEVDYTGYLENDIKRYIFAKSDRYDYYLQCLKNYFGVAEYRKEKRRTNELLKRMDSLPKGELTAEIKSKFEIAMSKI</sequence>
<dbReference type="Proteomes" id="UP000266497">
    <property type="component" value="Unassembled WGS sequence"/>
</dbReference>